<comment type="caution">
    <text evidence="1">The sequence shown here is derived from an EMBL/GenBank/DDBJ whole genome shotgun (WGS) entry which is preliminary data.</text>
</comment>
<dbReference type="AlphaFoldDB" id="A0A5M8QV43"/>
<dbReference type="Proteomes" id="UP000323994">
    <property type="component" value="Unassembled WGS sequence"/>
</dbReference>
<proteinExistence type="predicted"/>
<evidence type="ECO:0000313" key="2">
    <source>
        <dbReference type="Proteomes" id="UP000323994"/>
    </source>
</evidence>
<dbReference type="EMBL" id="VBSN01000049">
    <property type="protein sequence ID" value="KAA6438506.1"/>
    <property type="molecule type" value="Genomic_DNA"/>
</dbReference>
<keyword evidence="2" id="KW-1185">Reference proteome</keyword>
<sequence>MYPSARFEIKNNGGFSLLYGFQSRFFNHWFIDFALGIYQKEISKDSYLDYRSGISGINNFVLGTQARIGIALGDWKRSRTSPLCDVMICDELIQDQLKIEMPNIAIGFKQQTFNPGLAYEIKLANSPFSIQANAALFYRKDGMSGAGLTFLSTGAGLELRYYYLQKLMIRLGRAGGNLSGLYTGIKGSYDITTLKRRDDLLRYPIISTARDFNTALSLGYQQRLFRRIYIDGSVFYNKTSPTAEKFTVFPFPLGYRTFGISRGFISSKMSIGFTF</sequence>
<protein>
    <submittedName>
        <fullName evidence="1">Uncharacterized protein</fullName>
    </submittedName>
</protein>
<evidence type="ECO:0000313" key="1">
    <source>
        <dbReference type="EMBL" id="KAA6438506.1"/>
    </source>
</evidence>
<accession>A0A5M8QV43</accession>
<dbReference type="OrthoDB" id="955246at2"/>
<organism evidence="1 2">
    <name type="scientific">Dyadobacter flavalbus</name>
    <dbReference type="NCBI Taxonomy" id="2579942"/>
    <lineage>
        <taxon>Bacteria</taxon>
        <taxon>Pseudomonadati</taxon>
        <taxon>Bacteroidota</taxon>
        <taxon>Cytophagia</taxon>
        <taxon>Cytophagales</taxon>
        <taxon>Spirosomataceae</taxon>
        <taxon>Dyadobacter</taxon>
    </lineage>
</organism>
<reference evidence="1 2" key="1">
    <citation type="submission" date="2019-05" db="EMBL/GenBank/DDBJ databases">
        <authorList>
            <person name="Qu J.-H."/>
        </authorList>
    </citation>
    <scope>NUCLEOTIDE SEQUENCE [LARGE SCALE GENOMIC DNA]</scope>
    <source>
        <strain evidence="1 2">NS28</strain>
    </source>
</reference>
<gene>
    <name evidence="1" type="ORF">FEM33_17620</name>
</gene>
<dbReference type="RefSeq" id="WP_139013308.1">
    <property type="nucleotide sequence ID" value="NZ_VBSN01000049.1"/>
</dbReference>
<name>A0A5M8QV43_9BACT</name>